<evidence type="ECO:0000313" key="3">
    <source>
        <dbReference type="Proteomes" id="UP001066276"/>
    </source>
</evidence>
<organism evidence="2 3">
    <name type="scientific">Pleurodeles waltl</name>
    <name type="common">Iberian ribbed newt</name>
    <dbReference type="NCBI Taxonomy" id="8319"/>
    <lineage>
        <taxon>Eukaryota</taxon>
        <taxon>Metazoa</taxon>
        <taxon>Chordata</taxon>
        <taxon>Craniata</taxon>
        <taxon>Vertebrata</taxon>
        <taxon>Euteleostomi</taxon>
        <taxon>Amphibia</taxon>
        <taxon>Batrachia</taxon>
        <taxon>Caudata</taxon>
        <taxon>Salamandroidea</taxon>
        <taxon>Salamandridae</taxon>
        <taxon>Pleurodelinae</taxon>
        <taxon>Pleurodeles</taxon>
    </lineage>
</organism>
<dbReference type="AlphaFoldDB" id="A0AAV7W3S6"/>
<keyword evidence="1" id="KW-0732">Signal</keyword>
<proteinExistence type="predicted"/>
<dbReference type="Proteomes" id="UP001066276">
    <property type="component" value="Chromosome 1_2"/>
</dbReference>
<gene>
    <name evidence="2" type="ORF">NDU88_003921</name>
</gene>
<feature type="signal peptide" evidence="1">
    <location>
        <begin position="1"/>
        <end position="22"/>
    </location>
</feature>
<sequence length="100" mass="11611">MSSWLVIILYVRAALNLLLCKALQQFPESECGKASQSLANLFLGYWEEQLSDDINLINDMDRVILWLRRKGMGSQRHDTFSDGVPTLFFNYCHSVLSRRR</sequence>
<reference evidence="2" key="1">
    <citation type="journal article" date="2022" name="bioRxiv">
        <title>Sequencing and chromosome-scale assembly of the giantPleurodeles waltlgenome.</title>
        <authorList>
            <person name="Brown T."/>
            <person name="Elewa A."/>
            <person name="Iarovenko S."/>
            <person name="Subramanian E."/>
            <person name="Araus A.J."/>
            <person name="Petzold A."/>
            <person name="Susuki M."/>
            <person name="Suzuki K.-i.T."/>
            <person name="Hayashi T."/>
            <person name="Toyoda A."/>
            <person name="Oliveira C."/>
            <person name="Osipova E."/>
            <person name="Leigh N.D."/>
            <person name="Simon A."/>
            <person name="Yun M.H."/>
        </authorList>
    </citation>
    <scope>NUCLEOTIDE SEQUENCE</scope>
    <source>
        <strain evidence="2">20211129_DDA</strain>
        <tissue evidence="2">Liver</tissue>
    </source>
</reference>
<evidence type="ECO:0000313" key="2">
    <source>
        <dbReference type="EMBL" id="KAJ1208537.1"/>
    </source>
</evidence>
<accession>A0AAV7W3S6</accession>
<dbReference type="EMBL" id="JANPWB010000002">
    <property type="protein sequence ID" value="KAJ1208537.1"/>
    <property type="molecule type" value="Genomic_DNA"/>
</dbReference>
<evidence type="ECO:0000256" key="1">
    <source>
        <dbReference type="SAM" id="SignalP"/>
    </source>
</evidence>
<name>A0AAV7W3S6_PLEWA</name>
<comment type="caution">
    <text evidence="2">The sequence shown here is derived from an EMBL/GenBank/DDBJ whole genome shotgun (WGS) entry which is preliminary data.</text>
</comment>
<feature type="chain" id="PRO_5043541003" evidence="1">
    <location>
        <begin position="23"/>
        <end position="100"/>
    </location>
</feature>
<keyword evidence="3" id="KW-1185">Reference proteome</keyword>
<protein>
    <submittedName>
        <fullName evidence="2">Uncharacterized protein</fullName>
    </submittedName>
</protein>